<organism evidence="2 3">
    <name type="scientific">candidate division MSBL1 archaeon SCGC-AAA259A05</name>
    <dbReference type="NCBI Taxonomy" id="1698259"/>
    <lineage>
        <taxon>Archaea</taxon>
        <taxon>Methanobacteriati</taxon>
        <taxon>Methanobacteriota</taxon>
        <taxon>candidate division MSBL1</taxon>
    </lineage>
</organism>
<dbReference type="InterPro" id="IPR055811">
    <property type="entry name" value="DUF7387"/>
</dbReference>
<sequence>MFRVPSETSEEEVPSVESPHTVWKEENWWVAKDSQTGVASQGKTRREALENLDEAVALHKEEIGEPIDSWEKERKLLEELGIDPEEVEKAREEKKEFLEFMQPDPED</sequence>
<name>A0A133U307_9EURY</name>
<gene>
    <name evidence="2" type="ORF">AKJ57_06690</name>
</gene>
<dbReference type="Gene3D" id="3.30.160.250">
    <property type="match status" value="1"/>
</dbReference>
<evidence type="ECO:0008006" key="4">
    <source>
        <dbReference type="Google" id="ProtNLM"/>
    </source>
</evidence>
<dbReference type="AlphaFoldDB" id="A0A133U307"/>
<proteinExistence type="predicted"/>
<feature type="region of interest" description="Disordered" evidence="1">
    <location>
        <begin position="1"/>
        <end position="20"/>
    </location>
</feature>
<dbReference type="EMBL" id="LHXJ01000146">
    <property type="protein sequence ID" value="KXA88566.1"/>
    <property type="molecule type" value="Genomic_DNA"/>
</dbReference>
<evidence type="ECO:0000313" key="3">
    <source>
        <dbReference type="Proteomes" id="UP000070163"/>
    </source>
</evidence>
<evidence type="ECO:0000256" key="1">
    <source>
        <dbReference type="SAM" id="MobiDB-lite"/>
    </source>
</evidence>
<keyword evidence="3" id="KW-1185">Reference proteome</keyword>
<dbReference type="SUPFAM" id="SSF143100">
    <property type="entry name" value="TTHA1013/TTHA0281-like"/>
    <property type="match status" value="1"/>
</dbReference>
<dbReference type="Proteomes" id="UP000070163">
    <property type="component" value="Unassembled WGS sequence"/>
</dbReference>
<dbReference type="InterPro" id="IPR035069">
    <property type="entry name" value="TTHA1013/TTHA0281-like"/>
</dbReference>
<protein>
    <recommendedName>
        <fullName evidence="4">HicB-like antitoxin of toxin-antitoxin system domain-containing protein</fullName>
    </recommendedName>
</protein>
<reference evidence="2 3" key="1">
    <citation type="journal article" date="2016" name="Sci. Rep.">
        <title>Metabolic traits of an uncultured archaeal lineage -MSBL1- from brine pools of the Red Sea.</title>
        <authorList>
            <person name="Mwirichia R."/>
            <person name="Alam I."/>
            <person name="Rashid M."/>
            <person name="Vinu M."/>
            <person name="Ba-Alawi W."/>
            <person name="Anthony Kamau A."/>
            <person name="Kamanda Ngugi D."/>
            <person name="Goker M."/>
            <person name="Klenk H.P."/>
            <person name="Bajic V."/>
            <person name="Stingl U."/>
        </authorList>
    </citation>
    <scope>NUCLEOTIDE SEQUENCE [LARGE SCALE GENOMIC DNA]</scope>
    <source>
        <strain evidence="2">SCGC-AAA259A05</strain>
    </source>
</reference>
<dbReference type="PATRIC" id="fig|1698259.3.peg.425"/>
<evidence type="ECO:0000313" key="2">
    <source>
        <dbReference type="EMBL" id="KXA88566.1"/>
    </source>
</evidence>
<dbReference type="Pfam" id="PF24113">
    <property type="entry name" value="DUF7387"/>
    <property type="match status" value="1"/>
</dbReference>
<accession>A0A133U307</accession>
<comment type="caution">
    <text evidence="2">The sequence shown here is derived from an EMBL/GenBank/DDBJ whole genome shotgun (WGS) entry which is preliminary data.</text>
</comment>